<evidence type="ECO:0000313" key="3">
    <source>
        <dbReference type="Proteomes" id="UP001621713"/>
    </source>
</evidence>
<keyword evidence="1" id="KW-0175">Coiled coil</keyword>
<sequence length="693" mass="78683">MSRTRIVGGNLIKITGGTYRIFAKEGIEFHSNGKIIENAKEGTVYGDPQQPPKLEIESSIFPACIHFYRSKLHSEGKYGNKDLFYKGEFGFDKFESQVCAEGTYSDYQPLLHTVPKEELVKDEKIHLSAYASMYPPGVEGNQDNKKSTITVYVLAKESKTKLKNASKVRFSSSNPTAIKIVGNDTLTLTINDVSPQALTLECLQPFDKDVVITAIAEGDVFVLGQLIIKANAKRYSTIIQPVEIVFSSQENLNVVSIPNAPLFKELEKKFNNNSFNQAYIYGELAPQTQKIIVNKKEFLDQQYLFELNGLLYGRKVEKDDEDKLRKKFNSLIESKYTSALNKISTGNPEELKNQIEKQEIKLLETFDKEFDYKLGQDLVYAQKKHQEKIVTKAWNHPKVQAEYSKYLKLKQQSNEGGGTMPLNKHNTLHLFYSKDIHGGGDSSTIETDDNGTLVLPRLVQAYSLLGTGVCYIFDSGLKAADNITTILHELGHSLGLEHPFEKKVLGNYEKRIKNKRYKEDIEAEIKELEGRLQTINEIQPMQTGTNAQHLYNAIKITIKMNRMGEAFENNFIGAILGNLQTQGALISEQNHQFYLGIDRTAHEEGTETEISQTKEELENKLKVLKTEKETADGLVVYPNWKTQSETLDNYMDYYQKANSSDINPDFERKSYTQKQWSIMQEKGVEITVLKTIQ</sequence>
<evidence type="ECO:0000313" key="2">
    <source>
        <dbReference type="EMBL" id="MFK7004770.1"/>
    </source>
</evidence>
<dbReference type="InterPro" id="IPR024079">
    <property type="entry name" value="MetalloPept_cat_dom_sf"/>
</dbReference>
<dbReference type="RefSeq" id="WP_405345699.1">
    <property type="nucleotide sequence ID" value="NZ_JAZHOJ010000042.1"/>
</dbReference>
<reference evidence="2 3" key="1">
    <citation type="submission" date="2024-02" db="EMBL/GenBank/DDBJ databases">
        <title>Comparative Genomic Analysis of Flavobacterium Species Causing Columnaris Disease of Freshwater Fish in Thailand: Insights into Virulence and Resistance Mechanisms.</title>
        <authorList>
            <person name="Nguyen D."/>
            <person name="Chokmangmeepisarn P."/>
            <person name="Khianchaikhan K."/>
            <person name="Morishita M."/>
            <person name="Bunnoy A."/>
            <person name="Rodkhum C."/>
        </authorList>
    </citation>
    <scope>NUCLEOTIDE SEQUENCE [LARGE SCALE GENOMIC DNA]</scope>
    <source>
        <strain evidence="2 3">PCBSB2203</strain>
    </source>
</reference>
<comment type="caution">
    <text evidence="2">The sequence shown here is derived from an EMBL/GenBank/DDBJ whole genome shotgun (WGS) entry which is preliminary data.</text>
</comment>
<gene>
    <name evidence="2" type="ORF">V3467_13070</name>
</gene>
<dbReference type="Gene3D" id="3.40.390.10">
    <property type="entry name" value="Collagenase (Catalytic Domain)"/>
    <property type="match status" value="1"/>
</dbReference>
<dbReference type="EMBL" id="JAZHOJ010000042">
    <property type="protein sequence ID" value="MFK7004770.1"/>
    <property type="molecule type" value="Genomic_DNA"/>
</dbReference>
<organism evidence="2 3">
    <name type="scientific">Flavobacterium covae</name>
    <dbReference type="NCBI Taxonomy" id="2906076"/>
    <lineage>
        <taxon>Bacteria</taxon>
        <taxon>Pseudomonadati</taxon>
        <taxon>Bacteroidota</taxon>
        <taxon>Flavobacteriia</taxon>
        <taxon>Flavobacteriales</taxon>
        <taxon>Flavobacteriaceae</taxon>
        <taxon>Flavobacterium</taxon>
    </lineage>
</organism>
<keyword evidence="3" id="KW-1185">Reference proteome</keyword>
<feature type="coiled-coil region" evidence="1">
    <location>
        <begin position="607"/>
        <end position="634"/>
    </location>
</feature>
<dbReference type="SUPFAM" id="SSF55486">
    <property type="entry name" value="Metalloproteases ('zincins'), catalytic domain"/>
    <property type="match status" value="1"/>
</dbReference>
<dbReference type="Proteomes" id="UP001621713">
    <property type="component" value="Unassembled WGS sequence"/>
</dbReference>
<proteinExistence type="predicted"/>
<name>A0ABW8PJK6_9FLAO</name>
<evidence type="ECO:0000256" key="1">
    <source>
        <dbReference type="SAM" id="Coils"/>
    </source>
</evidence>
<accession>A0ABW8PJK6</accession>
<protein>
    <submittedName>
        <fullName evidence="2">Uncharacterized protein</fullName>
    </submittedName>
</protein>